<gene>
    <name evidence="1" type="ORF">GO755_22750</name>
</gene>
<dbReference type="PROSITE" id="PS51257">
    <property type="entry name" value="PROKAR_LIPOPROTEIN"/>
    <property type="match status" value="1"/>
</dbReference>
<dbReference type="RefSeq" id="WP_157587602.1">
    <property type="nucleotide sequence ID" value="NZ_WPIN01000009.1"/>
</dbReference>
<dbReference type="AlphaFoldDB" id="A0A7K1SGD2"/>
<evidence type="ECO:0000313" key="2">
    <source>
        <dbReference type="Proteomes" id="UP000436006"/>
    </source>
</evidence>
<dbReference type="EMBL" id="WPIN01000009">
    <property type="protein sequence ID" value="MVM32877.1"/>
    <property type="molecule type" value="Genomic_DNA"/>
</dbReference>
<organism evidence="1 2">
    <name type="scientific">Spirosoma arboris</name>
    <dbReference type="NCBI Taxonomy" id="2682092"/>
    <lineage>
        <taxon>Bacteria</taxon>
        <taxon>Pseudomonadati</taxon>
        <taxon>Bacteroidota</taxon>
        <taxon>Cytophagia</taxon>
        <taxon>Cytophagales</taxon>
        <taxon>Cytophagaceae</taxon>
        <taxon>Spirosoma</taxon>
    </lineage>
</organism>
<protein>
    <recommendedName>
        <fullName evidence="3">Photosynthesis system II assembly factor Ycf48/Hcf136-like domain-containing protein</fullName>
    </recommendedName>
</protein>
<evidence type="ECO:0000313" key="1">
    <source>
        <dbReference type="EMBL" id="MVM32877.1"/>
    </source>
</evidence>
<dbReference type="SUPFAM" id="SSF50939">
    <property type="entry name" value="Sialidases"/>
    <property type="match status" value="1"/>
</dbReference>
<evidence type="ECO:0008006" key="3">
    <source>
        <dbReference type="Google" id="ProtNLM"/>
    </source>
</evidence>
<comment type="caution">
    <text evidence="1">The sequence shown here is derived from an EMBL/GenBank/DDBJ whole genome shotgun (WGS) entry which is preliminary data.</text>
</comment>
<reference evidence="1 2" key="1">
    <citation type="submission" date="2019-12" db="EMBL/GenBank/DDBJ databases">
        <title>Spirosoma sp. HMF4905 genome sequencing and assembly.</title>
        <authorList>
            <person name="Kang H."/>
            <person name="Cha I."/>
            <person name="Kim H."/>
            <person name="Joh K."/>
        </authorList>
    </citation>
    <scope>NUCLEOTIDE SEQUENCE [LARGE SCALE GENOMIC DNA]</scope>
    <source>
        <strain evidence="1 2">HMF4905</strain>
    </source>
</reference>
<name>A0A7K1SGD2_9BACT</name>
<sequence>MKFYSIILISLGIFATACHKQTEELVVPRPTWKLRSDIFLDNKVLLGVHATDKRLVIATTNAFFQMGAADTSFIKYNSNGGGTLYSLGPQLYSRSLIPPIFSNTLYVTTSSDRTLMGFANIYNIVDSTYHLEGSSVVNIAAQTRIANAQLDVREINSVSNPVFGAYNESTKALLYQVVDPANQNYYGARHVMLMQNRSTSSNFVHYGIKDDFYSDSVAAAFPISGMIAVKDYFIASPISSIYGANGFIYAINARLPQTKASIQKIPITINTPDNYFFYKDHLYGYVSTSGELARSDDGGFTWRKLGQTSPSLRFSVVNGNLIGYAFAQVFWLDNGSETFSNIRELTNDGLEFSQIMGVAAFNNKVFAATLSGLYAIDADGFFTVKQK</sequence>
<dbReference type="Proteomes" id="UP000436006">
    <property type="component" value="Unassembled WGS sequence"/>
</dbReference>
<dbReference type="InterPro" id="IPR036278">
    <property type="entry name" value="Sialidase_sf"/>
</dbReference>
<accession>A0A7K1SGD2</accession>
<proteinExistence type="predicted"/>
<keyword evidence="2" id="KW-1185">Reference proteome</keyword>